<dbReference type="AlphaFoldDB" id="A0A6V8L087"/>
<accession>A0A6V8L087</accession>
<keyword evidence="3" id="KW-1185">Reference proteome</keyword>
<evidence type="ECO:0000313" key="3">
    <source>
        <dbReference type="Proteomes" id="UP000482960"/>
    </source>
</evidence>
<dbReference type="EMBL" id="BLPG01000001">
    <property type="protein sequence ID" value="GFJ87476.1"/>
    <property type="molecule type" value="Genomic_DNA"/>
</dbReference>
<reference evidence="2 3" key="2">
    <citation type="submission" date="2020-03" db="EMBL/GenBank/DDBJ databases">
        <authorList>
            <person name="Ichikawa N."/>
            <person name="Kimura A."/>
            <person name="Kitahashi Y."/>
            <person name="Uohara A."/>
        </authorList>
    </citation>
    <scope>NUCLEOTIDE SEQUENCE [LARGE SCALE GENOMIC DNA]</scope>
    <source>
        <strain evidence="2 3">NBRC 108638</strain>
    </source>
</reference>
<proteinExistence type="predicted"/>
<protein>
    <submittedName>
        <fullName evidence="2">Uncharacterized protein</fullName>
    </submittedName>
</protein>
<evidence type="ECO:0000256" key="1">
    <source>
        <dbReference type="SAM" id="MobiDB-lite"/>
    </source>
</evidence>
<comment type="caution">
    <text evidence="2">The sequence shown here is derived from an EMBL/GenBank/DDBJ whole genome shotgun (WGS) entry which is preliminary data.</text>
</comment>
<gene>
    <name evidence="2" type="ORF">Prum_011180</name>
</gene>
<feature type="region of interest" description="Disordered" evidence="1">
    <location>
        <begin position="1"/>
        <end position="33"/>
    </location>
</feature>
<organism evidence="2 3">
    <name type="scientific">Phytohabitans rumicis</name>
    <dbReference type="NCBI Taxonomy" id="1076125"/>
    <lineage>
        <taxon>Bacteria</taxon>
        <taxon>Bacillati</taxon>
        <taxon>Actinomycetota</taxon>
        <taxon>Actinomycetes</taxon>
        <taxon>Micromonosporales</taxon>
        <taxon>Micromonosporaceae</taxon>
    </lineage>
</organism>
<evidence type="ECO:0000313" key="2">
    <source>
        <dbReference type="EMBL" id="GFJ87476.1"/>
    </source>
</evidence>
<dbReference type="Proteomes" id="UP000482960">
    <property type="component" value="Unassembled WGS sequence"/>
</dbReference>
<sequence>MRAEAARTEPAAVAVPGQHEQVRAGAGGDDLSFGMSVAGGSGRSALISRRLADPIKKAS</sequence>
<reference evidence="2 3" key="1">
    <citation type="submission" date="2020-03" db="EMBL/GenBank/DDBJ databases">
        <title>Whole genome shotgun sequence of Phytohabitans rumicis NBRC 108638.</title>
        <authorList>
            <person name="Komaki H."/>
            <person name="Tamura T."/>
        </authorList>
    </citation>
    <scope>NUCLEOTIDE SEQUENCE [LARGE SCALE GENOMIC DNA]</scope>
    <source>
        <strain evidence="2 3">NBRC 108638</strain>
    </source>
</reference>
<name>A0A6V8L087_9ACTN</name>